<comment type="caution">
    <text evidence="3">The sequence shown here is derived from an EMBL/GenBank/DDBJ whole genome shotgun (WGS) entry which is preliminary data.</text>
</comment>
<protein>
    <recommendedName>
        <fullName evidence="5">Scaffolding protein</fullName>
    </recommendedName>
</protein>
<feature type="compositionally biased region" description="Gly residues" evidence="2">
    <location>
        <begin position="13"/>
        <end position="23"/>
    </location>
</feature>
<reference evidence="3" key="1">
    <citation type="submission" date="2023-10" db="EMBL/GenBank/DDBJ databases">
        <title>Mycolicibacterium fortuitum clinical isolates causing pulmonary infections in humans.</title>
        <authorList>
            <person name="Mejia-Ponce P.M."/>
            <person name="Zenteno-Cuevas R."/>
            <person name="Licona-Cassani C."/>
        </authorList>
    </citation>
    <scope>NUCLEOTIDE SEQUENCE</scope>
    <source>
        <strain evidence="3">M8</strain>
    </source>
</reference>
<gene>
    <name evidence="3" type="ORF">R4485_29445</name>
</gene>
<feature type="region of interest" description="Disordered" evidence="2">
    <location>
        <begin position="133"/>
        <end position="177"/>
    </location>
</feature>
<name>A0AAE4VHS5_MYCFO</name>
<keyword evidence="1" id="KW-0175">Coiled coil</keyword>
<dbReference type="Proteomes" id="UP001186041">
    <property type="component" value="Unassembled WGS sequence"/>
</dbReference>
<feature type="compositionally biased region" description="Low complexity" evidence="2">
    <location>
        <begin position="1"/>
        <end position="12"/>
    </location>
</feature>
<evidence type="ECO:0000313" key="3">
    <source>
        <dbReference type="EMBL" id="MDV7294288.1"/>
    </source>
</evidence>
<feature type="compositionally biased region" description="Basic and acidic residues" evidence="2">
    <location>
        <begin position="160"/>
        <end position="177"/>
    </location>
</feature>
<feature type="region of interest" description="Disordered" evidence="2">
    <location>
        <begin position="1"/>
        <end position="29"/>
    </location>
</feature>
<dbReference type="RefSeq" id="WP_048896111.1">
    <property type="nucleotide sequence ID" value="NZ_JAWLVK010000037.1"/>
</dbReference>
<accession>A0AAE4VHS5</accession>
<feature type="coiled-coil region" evidence="1">
    <location>
        <begin position="66"/>
        <end position="93"/>
    </location>
</feature>
<organism evidence="3 4">
    <name type="scientific">Mycolicibacterium fortuitum</name>
    <name type="common">Mycobacterium fortuitum</name>
    <dbReference type="NCBI Taxonomy" id="1766"/>
    <lineage>
        <taxon>Bacteria</taxon>
        <taxon>Bacillati</taxon>
        <taxon>Actinomycetota</taxon>
        <taxon>Actinomycetes</taxon>
        <taxon>Mycobacteriales</taxon>
        <taxon>Mycobacteriaceae</taxon>
        <taxon>Mycolicibacterium</taxon>
    </lineage>
</organism>
<evidence type="ECO:0008006" key="5">
    <source>
        <dbReference type="Google" id="ProtNLM"/>
    </source>
</evidence>
<dbReference type="AlphaFoldDB" id="A0AAE4VHS5"/>
<proteinExistence type="predicted"/>
<evidence type="ECO:0000313" key="4">
    <source>
        <dbReference type="Proteomes" id="UP001186041"/>
    </source>
</evidence>
<evidence type="ECO:0000256" key="2">
    <source>
        <dbReference type="SAM" id="MobiDB-lite"/>
    </source>
</evidence>
<dbReference type="EMBL" id="JAWLVV010000038">
    <property type="protein sequence ID" value="MDV7294288.1"/>
    <property type="molecule type" value="Genomic_DNA"/>
</dbReference>
<evidence type="ECO:0000256" key="1">
    <source>
        <dbReference type="SAM" id="Coils"/>
    </source>
</evidence>
<sequence length="177" mass="18866">MTAPAGEQQQNAGAGGNGGGQGSGNERTFTQAELNSKLAQERRETEARFEGYDDFKSKAEQFDQLTESTKSELQKANEVAAEMKSKYEASQADNSKLSTKLLRQQIAAEKELPAAMWKRVQGSTKEEIEADVEDLLKSAGSAGGSGSSGSFRSGASVPDGKTDKERAAAALRGVRDR</sequence>